<evidence type="ECO:0000313" key="1">
    <source>
        <dbReference type="EMBL" id="QFG10453.1"/>
    </source>
</evidence>
<proteinExistence type="predicted"/>
<name>A0A5J6THI8_9CAUD</name>
<dbReference type="Proteomes" id="UP000327026">
    <property type="component" value="Segment"/>
</dbReference>
<dbReference type="RefSeq" id="YP_010062119.1">
    <property type="nucleotide sequence ID" value="NC_054790.1"/>
</dbReference>
<reference evidence="1 2" key="1">
    <citation type="submission" date="2019-07" db="EMBL/GenBank/DDBJ databases">
        <authorList>
            <person name="Garlena R.A."/>
            <person name="Russell D.A."/>
            <person name="Pope W.H."/>
            <person name="Jacobs-Sera D."/>
            <person name="Hatfull G.F."/>
        </authorList>
    </citation>
    <scope>NUCLEOTIDE SEQUENCE [LARGE SCALE GENOMIC DNA]</scope>
</reference>
<dbReference type="KEGG" id="vg:64871753"/>
<gene>
    <name evidence="1" type="primary">83</name>
    <name evidence="1" type="ORF">PBI_ANTHONY_83</name>
</gene>
<keyword evidence="2" id="KW-1185">Reference proteome</keyword>
<protein>
    <submittedName>
        <fullName evidence="1">Uncharacterized protein</fullName>
    </submittedName>
</protein>
<dbReference type="InterPro" id="IPR058002">
    <property type="entry name" value="Gp82"/>
</dbReference>
<dbReference type="GeneID" id="64871753"/>
<evidence type="ECO:0000313" key="2">
    <source>
        <dbReference type="Proteomes" id="UP000327026"/>
    </source>
</evidence>
<dbReference type="Pfam" id="PF25735">
    <property type="entry name" value="Phage_L5_gp82"/>
    <property type="match status" value="1"/>
</dbReference>
<organism evidence="1 2">
    <name type="scientific">Mycobacterium phage Anthony</name>
    <dbReference type="NCBI Taxonomy" id="2599857"/>
    <lineage>
        <taxon>Viruses</taxon>
        <taxon>Duplodnaviria</taxon>
        <taxon>Heunggongvirae</taxon>
        <taxon>Uroviricota</taxon>
        <taxon>Caudoviricetes</taxon>
        <taxon>Anthonyvirus</taxon>
        <taxon>Anthonyvirus anthony</taxon>
    </lineage>
</organism>
<sequence>MRVFVYRNLHKGCYSVRAEEGPDKGRVVAHSEHVLLGGVTPKVSAAGRDRVRRERRKNVHAGLTGELLSLEEQDFIGSKVTYNPYRADGFVYATTEAPFAGSPEVYLSDSGVRAMAN</sequence>
<dbReference type="EMBL" id="MN234188">
    <property type="protein sequence ID" value="QFG10453.1"/>
    <property type="molecule type" value="Genomic_DNA"/>
</dbReference>
<accession>A0A5J6THI8</accession>